<comment type="subcellular location">
    <subcellularLocation>
        <location evidence="1">Cell membrane</location>
        <topology evidence="1">Multi-pass membrane protein</topology>
    </subcellularLocation>
</comment>
<feature type="transmembrane region" description="Helical" evidence="8">
    <location>
        <begin position="446"/>
        <end position="466"/>
    </location>
</feature>
<feature type="transmembrane region" description="Helical" evidence="8">
    <location>
        <begin position="89"/>
        <end position="109"/>
    </location>
</feature>
<dbReference type="KEGG" id="vte:BHY08_09870"/>
<name>A0A1J0A848_9ENTE</name>
<accession>A0A1J0A848</accession>
<protein>
    <submittedName>
        <fullName evidence="9">Glycine/betaine ABC transporter permease</fullName>
    </submittedName>
</protein>
<reference evidence="9 10" key="1">
    <citation type="submission" date="2016-09" db="EMBL/GenBank/DDBJ databases">
        <title>Vagococcus teuberi sp. nov., isolated from the Malian artisanal sour milk fene.</title>
        <authorList>
            <person name="Wullschleger S."/>
            <person name="Seifert C."/>
            <person name="Baumgartner S."/>
            <person name="Lacroix C."/>
            <person name="Bonfoh B."/>
            <person name="Stevens M.J."/>
            <person name="Meile L."/>
        </authorList>
    </citation>
    <scope>NUCLEOTIDE SEQUENCE [LARGE SCALE GENOMIC DNA]</scope>
    <source>
        <strain evidence="9 10">DSM 21459</strain>
    </source>
</reference>
<keyword evidence="3" id="KW-0813">Transport</keyword>
<evidence type="ECO:0000256" key="2">
    <source>
        <dbReference type="ARBA" id="ARBA00005658"/>
    </source>
</evidence>
<dbReference type="InterPro" id="IPR000060">
    <property type="entry name" value="BCCT_transptr"/>
</dbReference>
<feature type="transmembrane region" description="Helical" evidence="8">
    <location>
        <begin position="227"/>
        <end position="249"/>
    </location>
</feature>
<dbReference type="AlphaFoldDB" id="A0A1J0A848"/>
<dbReference type="OrthoDB" id="9775735at2"/>
<keyword evidence="10" id="KW-1185">Reference proteome</keyword>
<feature type="transmembrane region" description="Helical" evidence="8">
    <location>
        <begin position="7"/>
        <end position="29"/>
    </location>
</feature>
<feature type="transmembrane region" description="Helical" evidence="8">
    <location>
        <begin position="49"/>
        <end position="69"/>
    </location>
</feature>
<comment type="similarity">
    <text evidence="2">Belongs to the BCCT transporter (TC 2.A.15) family.</text>
</comment>
<gene>
    <name evidence="9" type="ORF">BHY08_09870</name>
</gene>
<evidence type="ECO:0000256" key="1">
    <source>
        <dbReference type="ARBA" id="ARBA00004651"/>
    </source>
</evidence>
<feature type="transmembrane region" description="Helical" evidence="8">
    <location>
        <begin position="348"/>
        <end position="372"/>
    </location>
</feature>
<dbReference type="GO" id="GO:0022857">
    <property type="term" value="F:transmembrane transporter activity"/>
    <property type="evidence" value="ECO:0007669"/>
    <property type="project" value="InterPro"/>
</dbReference>
<evidence type="ECO:0000256" key="8">
    <source>
        <dbReference type="SAM" id="Phobius"/>
    </source>
</evidence>
<organism evidence="9 10">
    <name type="scientific">Vagococcus teuberi</name>
    <dbReference type="NCBI Taxonomy" id="519472"/>
    <lineage>
        <taxon>Bacteria</taxon>
        <taxon>Bacillati</taxon>
        <taxon>Bacillota</taxon>
        <taxon>Bacilli</taxon>
        <taxon>Lactobacillales</taxon>
        <taxon>Enterococcaceae</taxon>
        <taxon>Vagococcus</taxon>
    </lineage>
</organism>
<dbReference type="PANTHER" id="PTHR30047:SF7">
    <property type="entry name" value="HIGH-AFFINITY CHOLINE TRANSPORT PROTEIN"/>
    <property type="match status" value="1"/>
</dbReference>
<dbReference type="PANTHER" id="PTHR30047">
    <property type="entry name" value="HIGH-AFFINITY CHOLINE TRANSPORT PROTEIN-RELATED"/>
    <property type="match status" value="1"/>
</dbReference>
<evidence type="ECO:0000313" key="9">
    <source>
        <dbReference type="EMBL" id="APB32087.1"/>
    </source>
</evidence>
<dbReference type="PROSITE" id="PS01303">
    <property type="entry name" value="BCCT"/>
    <property type="match status" value="1"/>
</dbReference>
<feature type="transmembrane region" description="Helical" evidence="8">
    <location>
        <begin position="188"/>
        <end position="207"/>
    </location>
</feature>
<feature type="transmembrane region" description="Helical" evidence="8">
    <location>
        <begin position="143"/>
        <end position="161"/>
    </location>
</feature>
<feature type="transmembrane region" description="Helical" evidence="8">
    <location>
        <begin position="407"/>
        <end position="434"/>
    </location>
</feature>
<dbReference type="InterPro" id="IPR018093">
    <property type="entry name" value="BCCT_CS"/>
</dbReference>
<dbReference type="GO" id="GO:0005886">
    <property type="term" value="C:plasma membrane"/>
    <property type="evidence" value="ECO:0007669"/>
    <property type="project" value="UniProtKB-SubCell"/>
</dbReference>
<dbReference type="EMBL" id="CP017267">
    <property type="protein sequence ID" value="APB32087.1"/>
    <property type="molecule type" value="Genomic_DNA"/>
</dbReference>
<keyword evidence="5 8" id="KW-0812">Transmembrane</keyword>
<dbReference type="Pfam" id="PF02028">
    <property type="entry name" value="BCCT"/>
    <property type="match status" value="1"/>
</dbReference>
<keyword evidence="6 8" id="KW-1133">Transmembrane helix</keyword>
<sequence length="504" mass="56973">MLKKYKVYIISIVVCLFFTIWGVTPQSVLGKFSLNEVTMVAQRFISNEFGWLYTLLMLSFIILCVFLMFSKYGDIKLGKESDIPQFSYVSWIAMLFSAGMGIGLIFWGVSEPIMHLYEPAVESDNLIQSARLSMNYTFFHWGLQPWSLYAFLGLIIAYNTFRHDRPALISESVIYLFKEKHRPKVTTVTNIIAIIATVFGVATSLGLGAQQISGGLNYLFKGIPNTFYVQFIVIIIVTILYLTSAMTGLDKGVKILSNTNVVFVCLLMFAVLFIGPTSFLLDLFVQSVGNYIQELPVLSFHMSIFDESGREWINSWTLFYWSWWISWSPYVSTFIARISKGRTIKEFIGGVLIIPTIFAFLWFTIFGGSAIWQEMFNNIEIFSVIQEKGVEIGLFSMLENYGSFGKLLTGLAMLLVSSFFITSADSATYVLGMFSSEGELVPTKRVKVSWGIVQSSIAIILLYAGGLETLQAVSVLSSFPFIFIIILMMVQFFKTISKDYRISE</sequence>
<evidence type="ECO:0000256" key="5">
    <source>
        <dbReference type="ARBA" id="ARBA00022692"/>
    </source>
</evidence>
<feature type="transmembrane region" description="Helical" evidence="8">
    <location>
        <begin position="261"/>
        <end position="281"/>
    </location>
</feature>
<dbReference type="Proteomes" id="UP000191200">
    <property type="component" value="Chromosome"/>
</dbReference>
<evidence type="ECO:0000256" key="7">
    <source>
        <dbReference type="ARBA" id="ARBA00023136"/>
    </source>
</evidence>
<keyword evidence="7 8" id="KW-0472">Membrane</keyword>
<evidence type="ECO:0000256" key="3">
    <source>
        <dbReference type="ARBA" id="ARBA00022448"/>
    </source>
</evidence>
<evidence type="ECO:0000313" key="10">
    <source>
        <dbReference type="Proteomes" id="UP000191200"/>
    </source>
</evidence>
<feature type="transmembrane region" description="Helical" evidence="8">
    <location>
        <begin position="318"/>
        <end position="336"/>
    </location>
</feature>
<evidence type="ECO:0000256" key="6">
    <source>
        <dbReference type="ARBA" id="ARBA00022989"/>
    </source>
</evidence>
<evidence type="ECO:0000256" key="4">
    <source>
        <dbReference type="ARBA" id="ARBA00022475"/>
    </source>
</evidence>
<dbReference type="NCBIfam" id="TIGR00842">
    <property type="entry name" value="bcct"/>
    <property type="match status" value="1"/>
</dbReference>
<proteinExistence type="inferred from homology"/>
<dbReference type="STRING" id="519472.BHY08_09870"/>
<keyword evidence="4" id="KW-1003">Cell membrane</keyword>
<dbReference type="RefSeq" id="WP_071457696.1">
    <property type="nucleotide sequence ID" value="NZ_CP017267.1"/>
</dbReference>
<feature type="transmembrane region" description="Helical" evidence="8">
    <location>
        <begin position="472"/>
        <end position="493"/>
    </location>
</feature>